<sequence length="238" mass="26934">MLCPKMSSYSPFKTRRRSVRQRCASTGSYQPKRESGNCNSHHAVHFSFSPLAVSQRFFSPPQTVQALFAAFAMRPRETVLEPPFTFASRIDGCRIRTNTTRQTYRADFTFAHWLLCPGGFRVSGWFPRDAHSAFGRLQAQRVMSRSLAQTCDGQLRWTEARLSNAELNSRLNRHCCAHLLSEGLKLGHGDGINQGQSTVAQLDRRLFKGSPPLRAARRIERCYEYVQPTSTGTESSLK</sequence>
<keyword evidence="2" id="KW-1185">Reference proteome</keyword>
<evidence type="ECO:0000313" key="2">
    <source>
        <dbReference type="Proteomes" id="UP000826661"/>
    </source>
</evidence>
<organism evidence="1 2">
    <name type="scientific">Trichoderma simmonsii</name>
    <dbReference type="NCBI Taxonomy" id="1491479"/>
    <lineage>
        <taxon>Eukaryota</taxon>
        <taxon>Fungi</taxon>
        <taxon>Dikarya</taxon>
        <taxon>Ascomycota</taxon>
        <taxon>Pezizomycotina</taxon>
        <taxon>Sordariomycetes</taxon>
        <taxon>Hypocreomycetidae</taxon>
        <taxon>Hypocreales</taxon>
        <taxon>Hypocreaceae</taxon>
        <taxon>Trichoderma</taxon>
    </lineage>
</organism>
<dbReference type="AlphaFoldDB" id="A0A8G0LJ23"/>
<protein>
    <submittedName>
        <fullName evidence="1">Uncharacterized protein</fullName>
    </submittedName>
</protein>
<reference evidence="1 2" key="1">
    <citation type="journal article" date="2021" name="BMC Genomics">
        <title>Telomere-to-telomere genome assembly of asparaginase-producing Trichoderma simmonsii.</title>
        <authorList>
            <person name="Chung D."/>
            <person name="Kwon Y.M."/>
            <person name="Yang Y."/>
        </authorList>
    </citation>
    <scope>NUCLEOTIDE SEQUENCE [LARGE SCALE GENOMIC DNA]</scope>
    <source>
        <strain evidence="1 2">GH-Sj1</strain>
    </source>
</reference>
<dbReference type="EMBL" id="CP075867">
    <property type="protein sequence ID" value="QYT00895.1"/>
    <property type="molecule type" value="Genomic_DNA"/>
</dbReference>
<gene>
    <name evidence="1" type="ORF">H0G86_007958</name>
</gene>
<name>A0A8G0LJ23_9HYPO</name>
<evidence type="ECO:0000313" key="1">
    <source>
        <dbReference type="EMBL" id="QYT00895.1"/>
    </source>
</evidence>
<proteinExistence type="predicted"/>
<dbReference type="Proteomes" id="UP000826661">
    <property type="component" value="Chromosome IV"/>
</dbReference>
<accession>A0A8G0LJ23</accession>